<proteinExistence type="predicted"/>
<dbReference type="EMBL" id="CM042031">
    <property type="protein sequence ID" value="KAI3784062.1"/>
    <property type="molecule type" value="Genomic_DNA"/>
</dbReference>
<dbReference type="Proteomes" id="UP001056120">
    <property type="component" value="Linkage Group LG14"/>
</dbReference>
<sequence>MERRTSMASMPADYVSPSMTPIYTGLIIPMGVSWSEKSYVGPPIGTVSGSTTSSPKASQMVDDGKKLEEEKEATVKKESLGSHSSSSYVYVKSVNFNSNRTESDYDISDSRSKSSVSSSGNVISVSDFFAFVPSLENNQFEKYITEEIPTYTPMKAETSSSCVTQSNSEYQSSNESQSQSDSEADCSEESTKGSSDIASCSVEYPESLSDEEVNKIIEKQGLILQCEDHSKDETVIKVNPIHVHTTKPLPSPCNMAKVAEHLKTKETEETKMVAKFKKPFKPCFKCGQEGHLIKHCKQVDETSASSSKGDGSDGKGNKNCFFGSKSQRNKSYYSCKSQYMKAVSHDSKSRMKKDLDQRT</sequence>
<reference evidence="1 2" key="2">
    <citation type="journal article" date="2022" name="Mol. Ecol. Resour.">
        <title>The genomes of chicory, endive, great burdock and yacon provide insights into Asteraceae paleo-polyploidization history and plant inulin production.</title>
        <authorList>
            <person name="Fan W."/>
            <person name="Wang S."/>
            <person name="Wang H."/>
            <person name="Wang A."/>
            <person name="Jiang F."/>
            <person name="Liu H."/>
            <person name="Zhao H."/>
            <person name="Xu D."/>
            <person name="Zhang Y."/>
        </authorList>
    </citation>
    <scope>NUCLEOTIDE SEQUENCE [LARGE SCALE GENOMIC DNA]</scope>
    <source>
        <strain evidence="2">cv. Yunnan</strain>
        <tissue evidence="1">Leaves</tissue>
    </source>
</reference>
<evidence type="ECO:0000313" key="2">
    <source>
        <dbReference type="Proteomes" id="UP001056120"/>
    </source>
</evidence>
<keyword evidence="2" id="KW-1185">Reference proteome</keyword>
<accession>A0ACB9GMW0</accession>
<comment type="caution">
    <text evidence="1">The sequence shown here is derived from an EMBL/GenBank/DDBJ whole genome shotgun (WGS) entry which is preliminary data.</text>
</comment>
<organism evidence="1 2">
    <name type="scientific">Smallanthus sonchifolius</name>
    <dbReference type="NCBI Taxonomy" id="185202"/>
    <lineage>
        <taxon>Eukaryota</taxon>
        <taxon>Viridiplantae</taxon>
        <taxon>Streptophyta</taxon>
        <taxon>Embryophyta</taxon>
        <taxon>Tracheophyta</taxon>
        <taxon>Spermatophyta</taxon>
        <taxon>Magnoliopsida</taxon>
        <taxon>eudicotyledons</taxon>
        <taxon>Gunneridae</taxon>
        <taxon>Pentapetalae</taxon>
        <taxon>asterids</taxon>
        <taxon>campanulids</taxon>
        <taxon>Asterales</taxon>
        <taxon>Asteraceae</taxon>
        <taxon>Asteroideae</taxon>
        <taxon>Heliantheae alliance</taxon>
        <taxon>Millerieae</taxon>
        <taxon>Smallanthus</taxon>
    </lineage>
</organism>
<protein>
    <submittedName>
        <fullName evidence="1">Uncharacterized protein</fullName>
    </submittedName>
</protein>
<gene>
    <name evidence="1" type="ORF">L1987_43154</name>
</gene>
<name>A0ACB9GMW0_9ASTR</name>
<evidence type="ECO:0000313" key="1">
    <source>
        <dbReference type="EMBL" id="KAI3784062.1"/>
    </source>
</evidence>
<reference evidence="2" key="1">
    <citation type="journal article" date="2022" name="Mol. Ecol. Resour.">
        <title>The genomes of chicory, endive, great burdock and yacon provide insights into Asteraceae palaeo-polyploidization history and plant inulin production.</title>
        <authorList>
            <person name="Fan W."/>
            <person name="Wang S."/>
            <person name="Wang H."/>
            <person name="Wang A."/>
            <person name="Jiang F."/>
            <person name="Liu H."/>
            <person name="Zhao H."/>
            <person name="Xu D."/>
            <person name="Zhang Y."/>
        </authorList>
    </citation>
    <scope>NUCLEOTIDE SEQUENCE [LARGE SCALE GENOMIC DNA]</scope>
    <source>
        <strain evidence="2">cv. Yunnan</strain>
    </source>
</reference>